<accession>A0ABV4IFX8</accession>
<dbReference type="PROSITE" id="PS51257">
    <property type="entry name" value="PROKAR_LIPOPROTEIN"/>
    <property type="match status" value="1"/>
</dbReference>
<organism evidence="1 2">
    <name type="scientific">Comamonas jiangduensis</name>
    <dbReference type="NCBI Taxonomy" id="1194168"/>
    <lineage>
        <taxon>Bacteria</taxon>
        <taxon>Pseudomonadati</taxon>
        <taxon>Pseudomonadota</taxon>
        <taxon>Betaproteobacteria</taxon>
        <taxon>Burkholderiales</taxon>
        <taxon>Comamonadaceae</taxon>
        <taxon>Comamonas</taxon>
    </lineage>
</organism>
<reference evidence="1 2" key="1">
    <citation type="submission" date="2024-08" db="EMBL/GenBank/DDBJ databases">
        <authorList>
            <person name="Feng Z."/>
            <person name="Ronholm J."/>
        </authorList>
    </citation>
    <scope>NUCLEOTIDE SEQUENCE [LARGE SCALE GENOMIC DNA]</scope>
    <source>
        <strain evidence="1 2">4-AB0-8</strain>
    </source>
</reference>
<dbReference type="Proteomes" id="UP001567350">
    <property type="component" value="Unassembled WGS sequence"/>
</dbReference>
<evidence type="ECO:0008006" key="3">
    <source>
        <dbReference type="Google" id="ProtNLM"/>
    </source>
</evidence>
<evidence type="ECO:0000313" key="2">
    <source>
        <dbReference type="Proteomes" id="UP001567350"/>
    </source>
</evidence>
<protein>
    <recommendedName>
        <fullName evidence="3">Lipoprotein</fullName>
    </recommendedName>
</protein>
<comment type="caution">
    <text evidence="1">The sequence shown here is derived from an EMBL/GenBank/DDBJ whole genome shotgun (WGS) entry which is preliminary data.</text>
</comment>
<dbReference type="RefSeq" id="WP_370905233.1">
    <property type="nucleotide sequence ID" value="NZ_JBGJLR010000020.1"/>
</dbReference>
<evidence type="ECO:0000313" key="1">
    <source>
        <dbReference type="EMBL" id="MEZ2740745.1"/>
    </source>
</evidence>
<name>A0ABV4IFX8_9BURK</name>
<proteinExistence type="predicted"/>
<gene>
    <name evidence="1" type="ORF">ACBP88_15045</name>
</gene>
<keyword evidence="2" id="KW-1185">Reference proteome</keyword>
<sequence>MKQRLWATLAMVAGAVALTGCGSASKKGGTEAVVQVKVDNTQRATIIEFAPQLIDCGRVARCPTLGAIWHSETPNRATLLVGTWGGQAKVESIEFNVRPHAPLRVRSLAKEASSLPGVTAFVVPMDTIERITLGKGGWVRVATDSGVIEENMYSGERSSPAADAFKRFLYEAYKGTDKELSSGLLGVFSDKPYQPNYGK</sequence>
<dbReference type="EMBL" id="JBGJLR010000020">
    <property type="protein sequence ID" value="MEZ2740745.1"/>
    <property type="molecule type" value="Genomic_DNA"/>
</dbReference>